<dbReference type="InterPro" id="IPR013356">
    <property type="entry name" value="T2SS_GspD"/>
</dbReference>
<feature type="domain" description="GspD-like N0" evidence="14">
    <location>
        <begin position="114"/>
        <end position="183"/>
    </location>
</feature>
<evidence type="ECO:0000256" key="9">
    <source>
        <dbReference type="ARBA" id="ARBA00023237"/>
    </source>
</evidence>
<evidence type="ECO:0000256" key="5">
    <source>
        <dbReference type="ARBA" id="ARBA00022692"/>
    </source>
</evidence>
<name>L0DX82_THIND</name>
<dbReference type="InterPro" id="IPR001775">
    <property type="entry name" value="GspD/PilQ"/>
</dbReference>
<dbReference type="HOGENOM" id="CLU_006756_1_2_6"/>
<dbReference type="Gene3D" id="3.30.1370.120">
    <property type="match status" value="3"/>
</dbReference>
<reference evidence="15" key="1">
    <citation type="submission" date="2015-12" db="EMBL/GenBank/DDBJ databases">
        <authorList>
            <person name="Tikhonova T.V."/>
            <person name="Pavlov A.R."/>
            <person name="Beletsky A.V."/>
            <person name="Mardanov A.V."/>
            <person name="Sorokin D.Y."/>
            <person name="Ravin N.V."/>
            <person name="Popov V.O."/>
        </authorList>
    </citation>
    <scope>NUCLEOTIDE SEQUENCE</scope>
    <source>
        <strain evidence="15">DSM 14787</strain>
    </source>
</reference>
<feature type="region of interest" description="Disordered" evidence="11">
    <location>
        <begin position="717"/>
        <end position="738"/>
    </location>
</feature>
<dbReference type="GO" id="GO:0015627">
    <property type="term" value="C:type II protein secretion system complex"/>
    <property type="evidence" value="ECO:0007669"/>
    <property type="project" value="InterPro"/>
</dbReference>
<evidence type="ECO:0000256" key="2">
    <source>
        <dbReference type="ARBA" id="ARBA00006980"/>
    </source>
</evidence>
<keyword evidence="4" id="KW-1134">Transmembrane beta strand</keyword>
<dbReference type="NCBIfam" id="TIGR02517">
    <property type="entry name" value="type_II_gspD"/>
    <property type="match status" value="1"/>
</dbReference>
<evidence type="ECO:0000256" key="3">
    <source>
        <dbReference type="ARBA" id="ARBA00022448"/>
    </source>
</evidence>
<organism evidence="15 16">
    <name type="scientific">Thioalkalivibrio nitratireducens (strain DSM 14787 / UNIQEM 213 / ALEN2)</name>
    <dbReference type="NCBI Taxonomy" id="1255043"/>
    <lineage>
        <taxon>Bacteria</taxon>
        <taxon>Pseudomonadati</taxon>
        <taxon>Pseudomonadota</taxon>
        <taxon>Gammaproteobacteria</taxon>
        <taxon>Chromatiales</taxon>
        <taxon>Ectothiorhodospiraceae</taxon>
        <taxon>Thioalkalivibrio</taxon>
    </lineage>
</organism>
<gene>
    <name evidence="15" type="primary">xpsD [H]</name>
    <name evidence="15" type="ordered locus">TVNIR_1914</name>
</gene>
<dbReference type="Pfam" id="PF21305">
    <property type="entry name" value="type_II_gspD_N0"/>
    <property type="match status" value="1"/>
</dbReference>
<keyword evidence="8" id="KW-0472">Membrane</keyword>
<dbReference type="PRINTS" id="PR01032">
    <property type="entry name" value="PHAGEIV"/>
</dbReference>
<protein>
    <submittedName>
        <fullName evidence="15">General secretion pathway protein D</fullName>
    </submittedName>
</protein>
<proteinExistence type="inferred from homology"/>
<dbReference type="GO" id="GO:0015628">
    <property type="term" value="P:protein secretion by the type II secretion system"/>
    <property type="evidence" value="ECO:0007669"/>
    <property type="project" value="InterPro"/>
</dbReference>
<dbReference type="Pfam" id="PF03958">
    <property type="entry name" value="Secretin_N"/>
    <property type="match status" value="3"/>
</dbReference>
<evidence type="ECO:0000256" key="8">
    <source>
        <dbReference type="ARBA" id="ARBA00023136"/>
    </source>
</evidence>
<evidence type="ECO:0000256" key="7">
    <source>
        <dbReference type="ARBA" id="ARBA00022927"/>
    </source>
</evidence>
<dbReference type="InterPro" id="IPR049371">
    <property type="entry name" value="GspD-like_N0"/>
</dbReference>
<accession>L0DX82</accession>
<dbReference type="STRING" id="1255043.TVNIR_1914"/>
<feature type="region of interest" description="Disordered" evidence="11">
    <location>
        <begin position="40"/>
        <end position="75"/>
    </location>
</feature>
<evidence type="ECO:0000259" key="13">
    <source>
        <dbReference type="Pfam" id="PF03958"/>
    </source>
</evidence>
<dbReference type="Pfam" id="PF00263">
    <property type="entry name" value="Secretin"/>
    <property type="match status" value="1"/>
</dbReference>
<feature type="domain" description="Type II/III secretion system secretin-like" evidence="12">
    <location>
        <begin position="532"/>
        <end position="697"/>
    </location>
</feature>
<feature type="domain" description="NolW-like" evidence="13">
    <location>
        <begin position="208"/>
        <end position="267"/>
    </location>
</feature>
<evidence type="ECO:0000256" key="11">
    <source>
        <dbReference type="SAM" id="MobiDB-lite"/>
    </source>
</evidence>
<dbReference type="InterPro" id="IPR050810">
    <property type="entry name" value="Bact_Secretion_Sys_Channel"/>
</dbReference>
<dbReference type="EMBL" id="CP003989">
    <property type="protein sequence ID" value="AGA33575.1"/>
    <property type="molecule type" value="Genomic_DNA"/>
</dbReference>
<comment type="subcellular location">
    <subcellularLocation>
        <location evidence="1 10">Cell outer membrane</location>
    </subcellularLocation>
</comment>
<comment type="similarity">
    <text evidence="2">Belongs to the bacterial secretin family. GSP D subfamily.</text>
</comment>
<keyword evidence="9" id="KW-0998">Cell outer membrane</keyword>
<keyword evidence="6" id="KW-0732">Signal</keyword>
<dbReference type="eggNOG" id="COG1450">
    <property type="taxonomic scope" value="Bacteria"/>
</dbReference>
<evidence type="ECO:0000259" key="14">
    <source>
        <dbReference type="Pfam" id="PF21305"/>
    </source>
</evidence>
<evidence type="ECO:0000256" key="4">
    <source>
        <dbReference type="ARBA" id="ARBA00022452"/>
    </source>
</evidence>
<sequence length="738" mass="79142">MRVAGSPGAAWRVARLALRAGGLVAAALFLWSCATLEPDSGSGGPRTLPGQATPPPDAALPGTPAARQAPDAPGGLRADARIEDEILRGSGEFFDAERAARAVRAEEPTGDVSLNFEAADLREVVSFVLGELLELNYLIEDGVQGQVTLQTTRPLSRDALLPTLEQILRLRGVVIVPVDGVHQVMPRDRALQGTVAPGLRAGDPGFGVRIVPLEYIGAAEMYKILEPFLTPGSAVRVDRNRNLLILAGTRRELAQWLETVEIFDVDWLKGMSVGLFTLKNAEVDAVADALQRVLADPESPVFGLFRLIPVQRLNALLVITPQPRYLDEAKEWITRLDRSRDVHTPRLHVYRMQNGKAADVAEVLTQVYTGSGVPRAEPEASLAPGMTAVELGGTQEASAERAGGRSVAEATVIDAGTVSGTLDGEVRIIADDRNNALLVLASARDYEVIEAAVRELDIPPMQVLVDATIVEVTLSDELRYGLQWFFKDNLGSGYRGRGIFGSSDSATLAQTFPGFNYSIVDSASQVRAVLSALAEDSLVNVLSSPSVMVLDNQTAVIRVGDQVPVRTTETASVVTDSPVIVSNIQFRDTGVSLEVTPRVNAGGMVLMDVKQEVNDVARTTTSGIDSPTIQQRLIESSVAVQSGETVVLGGLIRDSNSRTETGVPGLHRMPLFGPLFGTTRTSMQRTELLVLITPQVARDVTETRVVTEEFRRRMEGLGDWASQPAQAPVEPAAGVNAE</sequence>
<keyword evidence="5" id="KW-0812">Transmembrane</keyword>
<evidence type="ECO:0000259" key="12">
    <source>
        <dbReference type="Pfam" id="PF00263"/>
    </source>
</evidence>
<feature type="domain" description="NolW-like" evidence="13">
    <location>
        <begin position="348"/>
        <end position="462"/>
    </location>
</feature>
<evidence type="ECO:0000256" key="1">
    <source>
        <dbReference type="ARBA" id="ARBA00004442"/>
    </source>
</evidence>
<dbReference type="InterPro" id="IPR005644">
    <property type="entry name" value="NolW-like"/>
</dbReference>
<evidence type="ECO:0000313" key="16">
    <source>
        <dbReference type="Proteomes" id="UP000010809"/>
    </source>
</evidence>
<dbReference type="PATRIC" id="fig|1255043.3.peg.1938"/>
<dbReference type="AlphaFoldDB" id="L0DX82"/>
<keyword evidence="7" id="KW-0653">Protein transport</keyword>
<dbReference type="PANTHER" id="PTHR30332:SF25">
    <property type="entry name" value="SECRETIN XPSD"/>
    <property type="match status" value="1"/>
</dbReference>
<dbReference type="Gene3D" id="3.55.50.30">
    <property type="match status" value="1"/>
</dbReference>
<dbReference type="InterPro" id="IPR004846">
    <property type="entry name" value="T2SS/T3SS_dom"/>
</dbReference>
<dbReference type="GO" id="GO:0009279">
    <property type="term" value="C:cell outer membrane"/>
    <property type="evidence" value="ECO:0007669"/>
    <property type="project" value="UniProtKB-SubCell"/>
</dbReference>
<keyword evidence="3 10" id="KW-0813">Transport</keyword>
<dbReference type="KEGG" id="tni:TVNIR_1914"/>
<dbReference type="PRINTS" id="PR00811">
    <property type="entry name" value="BCTERIALGSPD"/>
</dbReference>
<dbReference type="InterPro" id="IPR038591">
    <property type="entry name" value="NolW-like_sf"/>
</dbReference>
<evidence type="ECO:0000313" key="15">
    <source>
        <dbReference type="EMBL" id="AGA33575.1"/>
    </source>
</evidence>
<feature type="domain" description="NolW-like" evidence="13">
    <location>
        <begin position="275"/>
        <end position="340"/>
    </location>
</feature>
<evidence type="ECO:0000256" key="6">
    <source>
        <dbReference type="ARBA" id="ARBA00022729"/>
    </source>
</evidence>
<dbReference type="PANTHER" id="PTHR30332">
    <property type="entry name" value="PROBABLE GENERAL SECRETION PATHWAY PROTEIN D"/>
    <property type="match status" value="1"/>
</dbReference>
<evidence type="ECO:0000256" key="10">
    <source>
        <dbReference type="RuleBase" id="RU004004"/>
    </source>
</evidence>
<dbReference type="Proteomes" id="UP000010809">
    <property type="component" value="Chromosome"/>
</dbReference>
<keyword evidence="16" id="KW-1185">Reference proteome</keyword>